<dbReference type="PRINTS" id="PR00625">
    <property type="entry name" value="JDOMAIN"/>
</dbReference>
<reference evidence="3 4" key="1">
    <citation type="journal article" date="2010" name="Science">
        <title>Genomic analysis of organismal complexity in the multicellular green alga Volvox carteri.</title>
        <authorList>
            <person name="Prochnik S.E."/>
            <person name="Umen J."/>
            <person name="Nedelcu A.M."/>
            <person name="Hallmann A."/>
            <person name="Miller S.M."/>
            <person name="Nishii I."/>
            <person name="Ferris P."/>
            <person name="Kuo A."/>
            <person name="Mitros T."/>
            <person name="Fritz-Laylin L.K."/>
            <person name="Hellsten U."/>
            <person name="Chapman J."/>
            <person name="Simakov O."/>
            <person name="Rensing S.A."/>
            <person name="Terry A."/>
            <person name="Pangilinan J."/>
            <person name="Kapitonov V."/>
            <person name="Jurka J."/>
            <person name="Salamov A."/>
            <person name="Shapiro H."/>
            <person name="Schmutz J."/>
            <person name="Grimwood J."/>
            <person name="Lindquist E."/>
            <person name="Lucas S."/>
            <person name="Grigoriev I.V."/>
            <person name="Schmitt R."/>
            <person name="Kirk D."/>
            <person name="Rokhsar D.S."/>
        </authorList>
    </citation>
    <scope>NUCLEOTIDE SEQUENCE [LARGE SCALE GENOMIC DNA]</scope>
    <source>
        <strain evidence="4">f. Nagariensis / Eve</strain>
    </source>
</reference>
<dbReference type="KEGG" id="vcn:VOLCADRAFT_103548"/>
<dbReference type="InterPro" id="IPR036869">
    <property type="entry name" value="J_dom_sf"/>
</dbReference>
<feature type="region of interest" description="Disordered" evidence="1">
    <location>
        <begin position="98"/>
        <end position="308"/>
    </location>
</feature>
<evidence type="ECO:0000256" key="1">
    <source>
        <dbReference type="SAM" id="MobiDB-lite"/>
    </source>
</evidence>
<feature type="compositionally biased region" description="Low complexity" evidence="1">
    <location>
        <begin position="102"/>
        <end position="115"/>
    </location>
</feature>
<feature type="region of interest" description="Disordered" evidence="1">
    <location>
        <begin position="361"/>
        <end position="392"/>
    </location>
</feature>
<feature type="compositionally biased region" description="Low complexity" evidence="1">
    <location>
        <begin position="283"/>
        <end position="308"/>
    </location>
</feature>
<dbReference type="PROSITE" id="PS00636">
    <property type="entry name" value="DNAJ_1"/>
    <property type="match status" value="1"/>
</dbReference>
<feature type="domain" description="J" evidence="2">
    <location>
        <begin position="7"/>
        <end position="71"/>
    </location>
</feature>
<dbReference type="PANTHER" id="PTHR44825:SF1">
    <property type="entry name" value="DNAJ HOMOLOG SUBFAMILY C MEMBER 4"/>
    <property type="match status" value="1"/>
</dbReference>
<dbReference type="PANTHER" id="PTHR44825">
    <property type="match status" value="1"/>
</dbReference>
<feature type="compositionally biased region" description="Polar residues" evidence="1">
    <location>
        <begin position="216"/>
        <end position="235"/>
    </location>
</feature>
<dbReference type="AlphaFoldDB" id="D8TMN0"/>
<feature type="compositionally biased region" description="Low complexity" evidence="1">
    <location>
        <begin position="366"/>
        <end position="381"/>
    </location>
</feature>
<feature type="compositionally biased region" description="Low complexity" evidence="1">
    <location>
        <begin position="241"/>
        <end position="251"/>
    </location>
</feature>
<dbReference type="InterPro" id="IPR052763">
    <property type="entry name" value="DnaJ_C4"/>
</dbReference>
<sequence length="457" mass="45622">MDRDLGTHYQVLGVQPTASAEDIRTAFRRLAKSLHPDHNKLPGAREKFQEVKQAYDVLVDTSSRTDYDRELKIQAMAAAAAAAQAAAGGRRASTLSFRRSRAAGSSKAQAAARPASGDDFDAFTAGNTSPNGSSSPGSNSGVVGSSSYNSIFNETRRSVSRSRSASRSRSPGYRSVFDGLPRAATPSAAGMPATASPSPQPPRPSVTPQVSYARASGSSQQPPGTLTLQTCSTPAHTDDGSSAPLTSSAALQPPPPSPPKGIQAYGVISTAPPSPSGLPPSSPSVAAAAPVSSPSSSSSGPAPSSPLGSSIGDVASKLVALAAATAPAPRSGSGGSSSGGYISIFGGAANYTAVAVGGRAASPEKTSSSSTGTSSSNNIGRGSSGGSSTGGMLAEAAPAPSAAFQVTVSPKAVKDTAAKFHGMRTVVVLSSRKSLIIPLRLAWSSECACGECTSLVL</sequence>
<evidence type="ECO:0000313" key="4">
    <source>
        <dbReference type="Proteomes" id="UP000001058"/>
    </source>
</evidence>
<dbReference type="SUPFAM" id="SSF46565">
    <property type="entry name" value="Chaperone J-domain"/>
    <property type="match status" value="1"/>
</dbReference>
<dbReference type="Proteomes" id="UP000001058">
    <property type="component" value="Unassembled WGS sequence"/>
</dbReference>
<feature type="compositionally biased region" description="Low complexity" evidence="1">
    <location>
        <begin position="129"/>
        <end position="147"/>
    </location>
</feature>
<organism evidence="4">
    <name type="scientific">Volvox carteri f. nagariensis</name>
    <dbReference type="NCBI Taxonomy" id="3068"/>
    <lineage>
        <taxon>Eukaryota</taxon>
        <taxon>Viridiplantae</taxon>
        <taxon>Chlorophyta</taxon>
        <taxon>core chlorophytes</taxon>
        <taxon>Chlorophyceae</taxon>
        <taxon>CS clade</taxon>
        <taxon>Chlamydomonadales</taxon>
        <taxon>Volvocaceae</taxon>
        <taxon>Volvox</taxon>
    </lineage>
</organism>
<dbReference type="GeneID" id="9624908"/>
<dbReference type="eggNOG" id="KOG0715">
    <property type="taxonomic scope" value="Eukaryota"/>
</dbReference>
<dbReference type="InParanoid" id="D8TMN0"/>
<dbReference type="PROSITE" id="PS50076">
    <property type="entry name" value="DNAJ_2"/>
    <property type="match status" value="1"/>
</dbReference>
<dbReference type="Pfam" id="PF00226">
    <property type="entry name" value="DnaJ"/>
    <property type="match status" value="1"/>
</dbReference>
<dbReference type="CDD" id="cd06257">
    <property type="entry name" value="DnaJ"/>
    <property type="match status" value="1"/>
</dbReference>
<dbReference type="InterPro" id="IPR001623">
    <property type="entry name" value="DnaJ_domain"/>
</dbReference>
<evidence type="ECO:0000313" key="3">
    <source>
        <dbReference type="EMBL" id="EFJ51152.1"/>
    </source>
</evidence>
<name>D8TMN0_VOLCA</name>
<feature type="compositionally biased region" description="Pro residues" evidence="1">
    <location>
        <begin position="272"/>
        <end position="282"/>
    </location>
</feature>
<gene>
    <name evidence="3" type="primary">dnj39</name>
    <name evidence="3" type="ORF">VOLCADRAFT_103548</name>
</gene>
<dbReference type="STRING" id="3068.D8TMN0"/>
<accession>D8TMN0</accession>
<dbReference type="SMART" id="SM00271">
    <property type="entry name" value="DnaJ"/>
    <property type="match status" value="1"/>
</dbReference>
<protein>
    <submittedName>
        <fullName evidence="3">Molecular chaperone</fullName>
    </submittedName>
</protein>
<dbReference type="Gene3D" id="1.10.287.110">
    <property type="entry name" value="DnaJ domain"/>
    <property type="match status" value="1"/>
</dbReference>
<dbReference type="InterPro" id="IPR018253">
    <property type="entry name" value="DnaJ_domain_CS"/>
</dbReference>
<dbReference type="RefSeq" id="XP_002947619.1">
    <property type="nucleotide sequence ID" value="XM_002947573.1"/>
</dbReference>
<keyword evidence="4" id="KW-1185">Reference proteome</keyword>
<dbReference type="EMBL" id="GL378328">
    <property type="protein sequence ID" value="EFJ51152.1"/>
    <property type="molecule type" value="Genomic_DNA"/>
</dbReference>
<dbReference type="OrthoDB" id="445556at2759"/>
<proteinExistence type="predicted"/>
<evidence type="ECO:0000259" key="2">
    <source>
        <dbReference type="PROSITE" id="PS50076"/>
    </source>
</evidence>